<evidence type="ECO:0000256" key="5">
    <source>
        <dbReference type="SAM" id="MobiDB-lite"/>
    </source>
</evidence>
<dbReference type="CDD" id="cd06171">
    <property type="entry name" value="Sigma70_r4"/>
    <property type="match status" value="1"/>
</dbReference>
<dbReference type="InterPro" id="IPR014284">
    <property type="entry name" value="RNA_pol_sigma-70_dom"/>
</dbReference>
<comment type="similarity">
    <text evidence="1">Belongs to the sigma-70 factor family. ECF subfamily.</text>
</comment>
<sequence>MEIFMQSCGARANIDLNCFGTTTSEAILVEAAKSGDHSAFEELWARHSDTAFRSAYRILRNRDDAEDTLQDAWMKAFVHLKTFDGRSQFSTWLTRIAINSALMVLRRKRSHPETSMDGSGDGETWDQWEVPDNRSNIEDLYLKKEAELKLKEAIESLRPPLRIVMEIQRFHDGTNKEIADAAGISVAALKSRLVRARALLRSSLQSSMSPRKHGDTPSFGLRC</sequence>
<dbReference type="SUPFAM" id="SSF88659">
    <property type="entry name" value="Sigma3 and sigma4 domains of RNA polymerase sigma factors"/>
    <property type="match status" value="1"/>
</dbReference>
<gene>
    <name evidence="8" type="ORF">RBB77_15030</name>
</gene>
<evidence type="ECO:0000256" key="4">
    <source>
        <dbReference type="ARBA" id="ARBA00023163"/>
    </source>
</evidence>
<dbReference type="NCBIfam" id="TIGR02937">
    <property type="entry name" value="sigma70-ECF"/>
    <property type="match status" value="1"/>
</dbReference>
<proteinExistence type="inferred from homology"/>
<evidence type="ECO:0000256" key="1">
    <source>
        <dbReference type="ARBA" id="ARBA00010641"/>
    </source>
</evidence>
<dbReference type="InterPro" id="IPR013324">
    <property type="entry name" value="RNA_pol_sigma_r3/r4-like"/>
</dbReference>
<evidence type="ECO:0000259" key="7">
    <source>
        <dbReference type="Pfam" id="PF08281"/>
    </source>
</evidence>
<protein>
    <submittedName>
        <fullName evidence="8">Sigma-70 family RNA polymerase sigma factor</fullName>
    </submittedName>
</protein>
<keyword evidence="3" id="KW-0731">Sigma factor</keyword>
<name>A0AAU7ZL88_9BACT</name>
<keyword evidence="2" id="KW-0805">Transcription regulation</keyword>
<dbReference type="GO" id="GO:0006352">
    <property type="term" value="P:DNA-templated transcription initiation"/>
    <property type="evidence" value="ECO:0007669"/>
    <property type="project" value="InterPro"/>
</dbReference>
<dbReference type="SUPFAM" id="SSF88946">
    <property type="entry name" value="Sigma2 domain of RNA polymerase sigma factors"/>
    <property type="match status" value="1"/>
</dbReference>
<evidence type="ECO:0000259" key="6">
    <source>
        <dbReference type="Pfam" id="PF04542"/>
    </source>
</evidence>
<keyword evidence="4" id="KW-0804">Transcription</keyword>
<dbReference type="PANTHER" id="PTHR43133:SF51">
    <property type="entry name" value="RNA POLYMERASE SIGMA FACTOR"/>
    <property type="match status" value="1"/>
</dbReference>
<reference evidence="8" key="1">
    <citation type="submission" date="2023-08" db="EMBL/GenBank/DDBJ databases">
        <authorList>
            <person name="Messyasz A."/>
            <person name="Mannisto M.K."/>
            <person name="Kerkhof L.J."/>
            <person name="Haggblom M."/>
        </authorList>
    </citation>
    <scope>NUCLEOTIDE SEQUENCE</scope>
    <source>
        <strain evidence="8">X5P6</strain>
    </source>
</reference>
<dbReference type="KEGG" id="tpsc:RBB77_15030"/>
<organism evidence="8">
    <name type="scientific">Tunturiibacter psychrotolerans</name>
    <dbReference type="NCBI Taxonomy" id="3069686"/>
    <lineage>
        <taxon>Bacteria</taxon>
        <taxon>Pseudomonadati</taxon>
        <taxon>Acidobacteriota</taxon>
        <taxon>Terriglobia</taxon>
        <taxon>Terriglobales</taxon>
        <taxon>Acidobacteriaceae</taxon>
        <taxon>Tunturiibacter</taxon>
    </lineage>
</organism>
<evidence type="ECO:0000256" key="3">
    <source>
        <dbReference type="ARBA" id="ARBA00023082"/>
    </source>
</evidence>
<dbReference type="RefSeq" id="WP_353062600.1">
    <property type="nucleotide sequence ID" value="NZ_CP132942.1"/>
</dbReference>
<dbReference type="InterPro" id="IPR036388">
    <property type="entry name" value="WH-like_DNA-bd_sf"/>
</dbReference>
<dbReference type="InterPro" id="IPR013249">
    <property type="entry name" value="RNA_pol_sigma70_r4_t2"/>
</dbReference>
<dbReference type="Gene3D" id="1.10.10.10">
    <property type="entry name" value="Winged helix-like DNA-binding domain superfamily/Winged helix DNA-binding domain"/>
    <property type="match status" value="1"/>
</dbReference>
<dbReference type="PANTHER" id="PTHR43133">
    <property type="entry name" value="RNA POLYMERASE ECF-TYPE SIGMA FACTO"/>
    <property type="match status" value="1"/>
</dbReference>
<reference evidence="8" key="2">
    <citation type="journal article" date="2024" name="Environ. Microbiol.">
        <title>Genome analysis and description of Tunturibacter gen. nov. expands the diversity of Terriglobia in tundra soils.</title>
        <authorList>
            <person name="Messyasz A."/>
            <person name="Mannisto M.K."/>
            <person name="Kerkhof L.J."/>
            <person name="Haggblom M.M."/>
        </authorList>
    </citation>
    <scope>NUCLEOTIDE SEQUENCE</scope>
    <source>
        <strain evidence="8">X5P6</strain>
    </source>
</reference>
<feature type="domain" description="RNA polymerase sigma factor 70 region 4 type 2" evidence="7">
    <location>
        <begin position="149"/>
        <end position="200"/>
    </location>
</feature>
<evidence type="ECO:0000313" key="8">
    <source>
        <dbReference type="EMBL" id="XCB31756.1"/>
    </source>
</evidence>
<dbReference type="Gene3D" id="1.10.1740.10">
    <property type="match status" value="1"/>
</dbReference>
<feature type="domain" description="RNA polymerase sigma-70 region 2" evidence="6">
    <location>
        <begin position="43"/>
        <end position="109"/>
    </location>
</feature>
<dbReference type="Pfam" id="PF04542">
    <property type="entry name" value="Sigma70_r2"/>
    <property type="match status" value="1"/>
</dbReference>
<dbReference type="GO" id="GO:0016987">
    <property type="term" value="F:sigma factor activity"/>
    <property type="evidence" value="ECO:0007669"/>
    <property type="project" value="UniProtKB-KW"/>
</dbReference>
<feature type="region of interest" description="Disordered" evidence="5">
    <location>
        <begin position="204"/>
        <end position="223"/>
    </location>
</feature>
<accession>A0AAU7ZL88</accession>
<dbReference type="EMBL" id="CP132942">
    <property type="protein sequence ID" value="XCB31756.1"/>
    <property type="molecule type" value="Genomic_DNA"/>
</dbReference>
<dbReference type="InterPro" id="IPR007627">
    <property type="entry name" value="RNA_pol_sigma70_r2"/>
</dbReference>
<dbReference type="InterPro" id="IPR039425">
    <property type="entry name" value="RNA_pol_sigma-70-like"/>
</dbReference>
<dbReference type="Pfam" id="PF08281">
    <property type="entry name" value="Sigma70_r4_2"/>
    <property type="match status" value="1"/>
</dbReference>
<dbReference type="GO" id="GO:0003677">
    <property type="term" value="F:DNA binding"/>
    <property type="evidence" value="ECO:0007669"/>
    <property type="project" value="InterPro"/>
</dbReference>
<dbReference type="InterPro" id="IPR013325">
    <property type="entry name" value="RNA_pol_sigma_r2"/>
</dbReference>
<dbReference type="AlphaFoldDB" id="A0AAU7ZL88"/>
<evidence type="ECO:0000256" key="2">
    <source>
        <dbReference type="ARBA" id="ARBA00023015"/>
    </source>
</evidence>